<feature type="domain" description="SGNH hydrolase-type esterase" evidence="4">
    <location>
        <begin position="319"/>
        <end position="520"/>
    </location>
</feature>
<organism evidence="5 6">
    <name type="scientific">Bacteroides salyersiae CL02T12C01</name>
    <dbReference type="NCBI Taxonomy" id="997887"/>
    <lineage>
        <taxon>Bacteria</taxon>
        <taxon>Pseudomonadati</taxon>
        <taxon>Bacteroidota</taxon>
        <taxon>Bacteroidia</taxon>
        <taxon>Bacteroidales</taxon>
        <taxon>Bacteroidaceae</taxon>
        <taxon>Bacteroides</taxon>
    </lineage>
</organism>
<dbReference type="CDD" id="cd01821">
    <property type="entry name" value="Rhamnogalacturan_acetylesterase_like"/>
    <property type="match status" value="2"/>
</dbReference>
<dbReference type="Proteomes" id="UP000005150">
    <property type="component" value="Unassembled WGS sequence"/>
</dbReference>
<keyword evidence="2" id="KW-0378">Hydrolase</keyword>
<dbReference type="OrthoDB" id="9807041at2"/>
<dbReference type="AlphaFoldDB" id="I8Y6E2"/>
<feature type="signal peptide" evidence="3">
    <location>
        <begin position="1"/>
        <end position="19"/>
    </location>
</feature>
<evidence type="ECO:0000313" key="5">
    <source>
        <dbReference type="EMBL" id="EIY58710.1"/>
    </source>
</evidence>
<reference evidence="5 6" key="1">
    <citation type="submission" date="2012-02" db="EMBL/GenBank/DDBJ databases">
        <title>The Genome Sequence of Bacteroides salyersiae CL02T12C01.</title>
        <authorList>
            <consortium name="The Broad Institute Genome Sequencing Platform"/>
            <person name="Earl A."/>
            <person name="Ward D."/>
            <person name="Feldgarden M."/>
            <person name="Gevers D."/>
            <person name="Zitomersky N.L."/>
            <person name="Coyne M.J."/>
            <person name="Comstock L.E."/>
            <person name="Young S.K."/>
            <person name="Zeng Q."/>
            <person name="Gargeya S."/>
            <person name="Fitzgerald M."/>
            <person name="Haas B."/>
            <person name="Abouelleil A."/>
            <person name="Alvarado L."/>
            <person name="Arachchi H.M."/>
            <person name="Berlin A."/>
            <person name="Chapman S.B."/>
            <person name="Gearin G."/>
            <person name="Goldberg J."/>
            <person name="Griggs A."/>
            <person name="Gujja S."/>
            <person name="Hansen M."/>
            <person name="Heiman D."/>
            <person name="Howarth C."/>
            <person name="Larimer J."/>
            <person name="Lui A."/>
            <person name="MacDonald P.J.P."/>
            <person name="McCowen C."/>
            <person name="Montmayeur A."/>
            <person name="Murphy C."/>
            <person name="Neiman D."/>
            <person name="Pearson M."/>
            <person name="Priest M."/>
            <person name="Roberts A."/>
            <person name="Saif S."/>
            <person name="Shea T."/>
            <person name="Sisk P."/>
            <person name="Stolte C."/>
            <person name="Sykes S."/>
            <person name="Wortman J."/>
            <person name="Nusbaum C."/>
            <person name="Birren B."/>
        </authorList>
    </citation>
    <scope>NUCLEOTIDE SEQUENCE [LARGE SCALE GENOMIC DNA]</scope>
    <source>
        <strain evidence="5 6">CL02T12C01</strain>
    </source>
</reference>
<dbReference type="PANTHER" id="PTHR43695">
    <property type="entry name" value="PUTATIVE (AFU_ORTHOLOGUE AFUA_2G17250)-RELATED"/>
    <property type="match status" value="1"/>
</dbReference>
<comment type="caution">
    <text evidence="5">The sequence shown here is derived from an EMBL/GenBank/DDBJ whole genome shotgun (WGS) entry which is preliminary data.</text>
</comment>
<evidence type="ECO:0000313" key="6">
    <source>
        <dbReference type="Proteomes" id="UP000005150"/>
    </source>
</evidence>
<dbReference type="HOGENOM" id="CLU_516489_0_0_10"/>
<sequence length="546" mass="61186">MRKHIFTVVACIWAGVLTAQNQSTQIPRGMVDVNKVTDLTLDSLNKANTVRPKAGSSRKGNNPVLFLVGNSTMRTGTLGNGNNGQWGWGYFIGQYFDENRITVENHALGGTSSRTFYNRLWPDVRKGLKPGDWVIVELGHNDNGPFDEGRARASIPGTGKDSLLVTIKETDIRETVYSYGEYMRRFIADTRAAGANPVLLSLTPRNAWTADGKRIVRKDDSFTPWIKAICKEQKVPFIDLEDITANKFERFGREKVNYMFYLDKIHTSEFGAQINAGSAAEGIASCKKLELKKYLKPLQTPVVNGLKRKKGKPVIFFTGDSTVKNADKEEDGMWGLGSVAGCAFDTTKVTLMNCAVAGRSTRTYLDEGHWDRVYNSIQPGDYVFIQFGHNDIGDINTKKARGVIRGTADTSHVYRMEATRKYKVVYSFGWYLRKFVGDVREKGGIPVLVSLTPRNRWKNGKIERRNDTYGIWMREVAEQTGALFIDLHNLTADYLDKEGQEKAAAYYNHDHTHTSKKGAELNAKMLAKGLKEANCPLAKSIKLITY</sequence>
<feature type="domain" description="SGNH hydrolase-type esterase" evidence="4">
    <location>
        <begin position="68"/>
        <end position="273"/>
    </location>
</feature>
<evidence type="ECO:0000259" key="4">
    <source>
        <dbReference type="Pfam" id="PF13472"/>
    </source>
</evidence>
<name>I8Y6E2_9BACE</name>
<keyword evidence="6" id="KW-1185">Reference proteome</keyword>
<protein>
    <recommendedName>
        <fullName evidence="4">SGNH hydrolase-type esterase domain-containing protein</fullName>
    </recommendedName>
</protein>
<dbReference type="InterPro" id="IPR037459">
    <property type="entry name" value="RhgT-like"/>
</dbReference>
<evidence type="ECO:0000256" key="2">
    <source>
        <dbReference type="ARBA" id="ARBA00022801"/>
    </source>
</evidence>
<proteinExistence type="inferred from homology"/>
<dbReference type="EMBL" id="AGXV01000042">
    <property type="protein sequence ID" value="EIY58710.1"/>
    <property type="molecule type" value="Genomic_DNA"/>
</dbReference>
<evidence type="ECO:0000256" key="1">
    <source>
        <dbReference type="ARBA" id="ARBA00008668"/>
    </source>
</evidence>
<accession>I8Y6E2</accession>
<dbReference type="PATRIC" id="fig|997887.3.peg.3818"/>
<keyword evidence="3" id="KW-0732">Signal</keyword>
<gene>
    <name evidence="5" type="ORF">HMPREF1071_03675</name>
</gene>
<dbReference type="Gene3D" id="3.40.50.1110">
    <property type="entry name" value="SGNH hydrolase"/>
    <property type="match status" value="2"/>
</dbReference>
<feature type="chain" id="PRO_5003716658" description="SGNH hydrolase-type esterase domain-containing protein" evidence="3">
    <location>
        <begin position="20"/>
        <end position="546"/>
    </location>
</feature>
<dbReference type="Pfam" id="PF13472">
    <property type="entry name" value="Lipase_GDSL_2"/>
    <property type="match status" value="2"/>
</dbReference>
<dbReference type="PANTHER" id="PTHR43695:SF1">
    <property type="entry name" value="RHAMNOGALACTURONAN ACETYLESTERASE"/>
    <property type="match status" value="1"/>
</dbReference>
<dbReference type="InterPro" id="IPR013830">
    <property type="entry name" value="SGNH_hydro"/>
</dbReference>
<comment type="similarity">
    <text evidence="1">Belongs to the 'GDSL' lipolytic enzyme family.</text>
</comment>
<dbReference type="InterPro" id="IPR036514">
    <property type="entry name" value="SGNH_hydro_sf"/>
</dbReference>
<dbReference type="SUPFAM" id="SSF52266">
    <property type="entry name" value="SGNH hydrolase"/>
    <property type="match status" value="2"/>
</dbReference>
<dbReference type="GO" id="GO:0016788">
    <property type="term" value="F:hydrolase activity, acting on ester bonds"/>
    <property type="evidence" value="ECO:0007669"/>
    <property type="project" value="UniProtKB-ARBA"/>
</dbReference>
<evidence type="ECO:0000256" key="3">
    <source>
        <dbReference type="SAM" id="SignalP"/>
    </source>
</evidence>